<organism evidence="5 6">
    <name type="scientific">Tropilaelaps mercedesae</name>
    <dbReference type="NCBI Taxonomy" id="418985"/>
    <lineage>
        <taxon>Eukaryota</taxon>
        <taxon>Metazoa</taxon>
        <taxon>Ecdysozoa</taxon>
        <taxon>Arthropoda</taxon>
        <taxon>Chelicerata</taxon>
        <taxon>Arachnida</taxon>
        <taxon>Acari</taxon>
        <taxon>Parasitiformes</taxon>
        <taxon>Mesostigmata</taxon>
        <taxon>Gamasina</taxon>
        <taxon>Dermanyssoidea</taxon>
        <taxon>Laelapidae</taxon>
        <taxon>Tropilaelaps</taxon>
    </lineage>
</organism>
<dbReference type="GO" id="GO:0030154">
    <property type="term" value="P:cell differentiation"/>
    <property type="evidence" value="ECO:0007669"/>
    <property type="project" value="UniProtKB-ARBA"/>
</dbReference>
<sequence length="641" mass="71748">GNYTANTVAFLPKVEYDSKSLSCRAESNPLLSKTVLEDSTILNIHYKPQLNISLGKYMLNATSVREGTDLYLDCQIRANPAVTEVLWKFEKRPLEIDKHQGIIMANQSLALRNIRHENTGEYQCVAANSEGESESNKLLLHVHYAPFCRKKQNLIYGVSANEDAEILCSVDADPVPTNFSWTFNNTNVENFDDMAFTFNGTRSIVTYRPRYAKSYGTLYCRATNEVGTQRQPCAYHVIPASPPEPVQACVTRNRTIDSVQIMCKAGDAGGLHQTFHLEVFNFAFEYLEFNLTQSKAPIFQLSNLTPNTQYIIVMYASNTKGRSSKISDVITTATVQVERSLESTGFLTVFVKVELFLLLAGVALVVLMALAVILTLRQCWSTRDPRKSLYCNPSMINLNDKNSGSCRSLKSPAADEIQLTQVKSHRNRSTPILHEQQFIGNTSAVSRSLAENNKEQIKFDDEVLEAMLMHSRSLGGNPSLSHRKGIAQRVANLSNLQHQLEQLDKTDPALDDRREFRLLRNRHEQSKFRGSCTNCSHRSSLESSGLTQECQGRVESTPSKYGLAPLVRLNSDEGGKGGDHVKACFEETHTPLLKGCNSQCDVNRCVLTAEAEEGLIYGRESYDRPRKLKKPVNDRLIGNLI</sequence>
<evidence type="ECO:0000313" key="6">
    <source>
        <dbReference type="Proteomes" id="UP000192247"/>
    </source>
</evidence>
<dbReference type="InterPro" id="IPR003599">
    <property type="entry name" value="Ig_sub"/>
</dbReference>
<feature type="non-terminal residue" evidence="5">
    <location>
        <position position="1"/>
    </location>
</feature>
<dbReference type="SMART" id="SM00408">
    <property type="entry name" value="IGc2"/>
    <property type="match status" value="2"/>
</dbReference>
<dbReference type="PANTHER" id="PTHR23278:SF19">
    <property type="entry name" value="OBSCURIN"/>
    <property type="match status" value="1"/>
</dbReference>
<dbReference type="STRING" id="418985.A0A1V9Y399"/>
<dbReference type="InParanoid" id="A0A1V9Y399"/>
<evidence type="ECO:0000256" key="1">
    <source>
        <dbReference type="ARBA" id="ARBA00022737"/>
    </source>
</evidence>
<dbReference type="Gene3D" id="2.60.40.10">
    <property type="entry name" value="Immunoglobulins"/>
    <property type="match status" value="4"/>
</dbReference>
<dbReference type="InterPro" id="IPR003961">
    <property type="entry name" value="FN3_dom"/>
</dbReference>
<dbReference type="InterPro" id="IPR013783">
    <property type="entry name" value="Ig-like_fold"/>
</dbReference>
<dbReference type="Proteomes" id="UP000192247">
    <property type="component" value="Unassembled WGS sequence"/>
</dbReference>
<keyword evidence="2" id="KW-0472">Membrane</keyword>
<evidence type="ECO:0000256" key="2">
    <source>
        <dbReference type="SAM" id="Phobius"/>
    </source>
</evidence>
<protein>
    <submittedName>
        <fullName evidence="5">Nephrin-like</fullName>
    </submittedName>
</protein>
<dbReference type="InterPro" id="IPR036116">
    <property type="entry name" value="FN3_sf"/>
</dbReference>
<dbReference type="GO" id="GO:0009653">
    <property type="term" value="P:anatomical structure morphogenesis"/>
    <property type="evidence" value="ECO:0007669"/>
    <property type="project" value="UniProtKB-ARBA"/>
</dbReference>
<dbReference type="Pfam" id="PF07679">
    <property type="entry name" value="I-set"/>
    <property type="match status" value="1"/>
</dbReference>
<dbReference type="PROSITE" id="PS50835">
    <property type="entry name" value="IG_LIKE"/>
    <property type="match status" value="1"/>
</dbReference>
<feature type="domain" description="Ig-like" evidence="3">
    <location>
        <begin position="48"/>
        <end position="140"/>
    </location>
</feature>
<evidence type="ECO:0000259" key="4">
    <source>
        <dbReference type="PROSITE" id="PS50853"/>
    </source>
</evidence>
<keyword evidence="2" id="KW-1133">Transmembrane helix</keyword>
<dbReference type="AlphaFoldDB" id="A0A1V9Y399"/>
<dbReference type="OrthoDB" id="8825892at2759"/>
<dbReference type="CDD" id="cd00063">
    <property type="entry name" value="FN3"/>
    <property type="match status" value="1"/>
</dbReference>
<keyword evidence="2" id="KW-0812">Transmembrane</keyword>
<gene>
    <name evidence="5" type="ORF">BIW11_05201</name>
</gene>
<dbReference type="InterPro" id="IPR003598">
    <property type="entry name" value="Ig_sub2"/>
</dbReference>
<dbReference type="InterPro" id="IPR013098">
    <property type="entry name" value="Ig_I-set"/>
</dbReference>
<proteinExistence type="predicted"/>
<comment type="caution">
    <text evidence="5">The sequence shown here is derived from an EMBL/GenBank/DDBJ whole genome shotgun (WGS) entry which is preliminary data.</text>
</comment>
<dbReference type="PANTHER" id="PTHR23278">
    <property type="entry name" value="SIDESTEP PROTEIN"/>
    <property type="match status" value="1"/>
</dbReference>
<keyword evidence="6" id="KW-1185">Reference proteome</keyword>
<reference evidence="5 6" key="1">
    <citation type="journal article" date="2017" name="Gigascience">
        <title>Draft genome of the honey bee ectoparasitic mite, Tropilaelaps mercedesae, is shaped by the parasitic life history.</title>
        <authorList>
            <person name="Dong X."/>
            <person name="Armstrong S.D."/>
            <person name="Xia D."/>
            <person name="Makepeace B.L."/>
            <person name="Darby A.C."/>
            <person name="Kadowaki T."/>
        </authorList>
    </citation>
    <scope>NUCLEOTIDE SEQUENCE [LARGE SCALE GENOMIC DNA]</scope>
    <source>
        <strain evidence="5">Wuxi-XJTLU</strain>
    </source>
</reference>
<keyword evidence="1" id="KW-0677">Repeat</keyword>
<dbReference type="EMBL" id="MNPL01000210">
    <property type="protein sequence ID" value="OQR80226.1"/>
    <property type="molecule type" value="Genomic_DNA"/>
</dbReference>
<name>A0A1V9Y399_9ACAR</name>
<feature type="transmembrane region" description="Helical" evidence="2">
    <location>
        <begin position="355"/>
        <end position="376"/>
    </location>
</feature>
<dbReference type="SUPFAM" id="SSF48726">
    <property type="entry name" value="Immunoglobulin"/>
    <property type="match status" value="2"/>
</dbReference>
<dbReference type="SMART" id="SM00409">
    <property type="entry name" value="IG"/>
    <property type="match status" value="2"/>
</dbReference>
<dbReference type="InterPro" id="IPR007110">
    <property type="entry name" value="Ig-like_dom"/>
</dbReference>
<feature type="domain" description="Fibronectin type-III" evidence="4">
    <location>
        <begin position="242"/>
        <end position="337"/>
    </location>
</feature>
<dbReference type="InterPro" id="IPR036179">
    <property type="entry name" value="Ig-like_dom_sf"/>
</dbReference>
<accession>A0A1V9Y399</accession>
<evidence type="ECO:0000313" key="5">
    <source>
        <dbReference type="EMBL" id="OQR80226.1"/>
    </source>
</evidence>
<evidence type="ECO:0000259" key="3">
    <source>
        <dbReference type="PROSITE" id="PS50835"/>
    </source>
</evidence>
<dbReference type="SUPFAM" id="SSF49265">
    <property type="entry name" value="Fibronectin type III"/>
    <property type="match status" value="1"/>
</dbReference>
<dbReference type="PROSITE" id="PS50853">
    <property type="entry name" value="FN3"/>
    <property type="match status" value="1"/>
</dbReference>